<keyword evidence="2 5" id="KW-0238">DNA-binding</keyword>
<feature type="domain" description="HTH gntR-type" evidence="4">
    <location>
        <begin position="7"/>
        <end position="75"/>
    </location>
</feature>
<dbReference type="InterPro" id="IPR000524">
    <property type="entry name" value="Tscrpt_reg_HTH_GntR"/>
</dbReference>
<keyword evidence="1" id="KW-0805">Transcription regulation</keyword>
<dbReference type="PANTHER" id="PTHR38445">
    <property type="entry name" value="HTH-TYPE TRANSCRIPTIONAL REPRESSOR YTRA"/>
    <property type="match status" value="1"/>
</dbReference>
<keyword evidence="3" id="KW-0804">Transcription</keyword>
<dbReference type="PROSITE" id="PS50949">
    <property type="entry name" value="HTH_GNTR"/>
    <property type="match status" value="1"/>
</dbReference>
<accession>A0ABV2JB83</accession>
<dbReference type="EMBL" id="JBEPMA010000002">
    <property type="protein sequence ID" value="MET3617029.1"/>
    <property type="molecule type" value="Genomic_DNA"/>
</dbReference>
<evidence type="ECO:0000313" key="6">
    <source>
        <dbReference type="Proteomes" id="UP001549162"/>
    </source>
</evidence>
<evidence type="ECO:0000256" key="2">
    <source>
        <dbReference type="ARBA" id="ARBA00023125"/>
    </source>
</evidence>
<reference evidence="5 6" key="1">
    <citation type="submission" date="2024-06" db="EMBL/GenBank/DDBJ databases">
        <title>Genomic Encyclopedia of Type Strains, Phase IV (KMG-IV): sequencing the most valuable type-strain genomes for metagenomic binning, comparative biology and taxonomic classification.</title>
        <authorList>
            <person name="Goeker M."/>
        </authorList>
    </citation>
    <scope>NUCLEOTIDE SEQUENCE [LARGE SCALE GENOMIC DNA]</scope>
    <source>
        <strain evidence="5 6">DSM 21460</strain>
    </source>
</reference>
<dbReference type="Gene3D" id="1.10.10.10">
    <property type="entry name" value="Winged helix-like DNA-binding domain superfamily/Winged helix DNA-binding domain"/>
    <property type="match status" value="1"/>
</dbReference>
<dbReference type="GO" id="GO:0003677">
    <property type="term" value="F:DNA binding"/>
    <property type="evidence" value="ECO:0007669"/>
    <property type="project" value="UniProtKB-KW"/>
</dbReference>
<sequence length="123" mass="14100">MDFDNSRPIYIQLLEDFKIKISGNEWKAGQKIDTVRNLAQSYGVNPNTVQRALQELEREGLARSNRTAGRFVTDDEVLIKKLANSAFYKACDGLIDVANQLEIKKEDSINMLKNYWKEGETNE</sequence>
<dbReference type="InterPro" id="IPR036388">
    <property type="entry name" value="WH-like_DNA-bd_sf"/>
</dbReference>
<evidence type="ECO:0000313" key="5">
    <source>
        <dbReference type="EMBL" id="MET3617029.1"/>
    </source>
</evidence>
<organism evidence="5 6">
    <name type="scientific">Peptoniphilus olsenii</name>
    <dbReference type="NCBI Taxonomy" id="411570"/>
    <lineage>
        <taxon>Bacteria</taxon>
        <taxon>Bacillati</taxon>
        <taxon>Bacillota</taxon>
        <taxon>Tissierellia</taxon>
        <taxon>Tissierellales</taxon>
        <taxon>Peptoniphilaceae</taxon>
        <taxon>Peptoniphilus</taxon>
    </lineage>
</organism>
<dbReference type="InterPro" id="IPR036390">
    <property type="entry name" value="WH_DNA-bd_sf"/>
</dbReference>
<dbReference type="Proteomes" id="UP001549162">
    <property type="component" value="Unassembled WGS sequence"/>
</dbReference>
<dbReference type="CDD" id="cd07377">
    <property type="entry name" value="WHTH_GntR"/>
    <property type="match status" value="1"/>
</dbReference>
<keyword evidence="6" id="KW-1185">Reference proteome</keyword>
<dbReference type="RefSeq" id="WP_354367083.1">
    <property type="nucleotide sequence ID" value="NZ_JBEPMA010000002.1"/>
</dbReference>
<proteinExistence type="predicted"/>
<gene>
    <name evidence="5" type="ORF">ABID14_000654</name>
</gene>
<protein>
    <submittedName>
        <fullName evidence="5">DNA-binding transcriptional regulator YhcF (GntR family)</fullName>
    </submittedName>
</protein>
<comment type="caution">
    <text evidence="5">The sequence shown here is derived from an EMBL/GenBank/DDBJ whole genome shotgun (WGS) entry which is preliminary data.</text>
</comment>
<evidence type="ECO:0000256" key="3">
    <source>
        <dbReference type="ARBA" id="ARBA00023163"/>
    </source>
</evidence>
<name>A0ABV2JB83_9FIRM</name>
<dbReference type="Pfam" id="PF00392">
    <property type="entry name" value="GntR"/>
    <property type="match status" value="1"/>
</dbReference>
<evidence type="ECO:0000256" key="1">
    <source>
        <dbReference type="ARBA" id="ARBA00023015"/>
    </source>
</evidence>
<evidence type="ECO:0000259" key="4">
    <source>
        <dbReference type="PROSITE" id="PS50949"/>
    </source>
</evidence>
<dbReference type="SUPFAM" id="SSF46785">
    <property type="entry name" value="Winged helix' DNA-binding domain"/>
    <property type="match status" value="1"/>
</dbReference>
<dbReference type="SMART" id="SM00345">
    <property type="entry name" value="HTH_GNTR"/>
    <property type="match status" value="1"/>
</dbReference>
<dbReference type="PANTHER" id="PTHR38445:SF6">
    <property type="entry name" value="GNTR-FAMILY TRANSCRIPTIONAL REGULATOR"/>
    <property type="match status" value="1"/>
</dbReference>